<name>A0A5N6L3X9_9ROSI</name>
<proteinExistence type="predicted"/>
<dbReference type="Proteomes" id="UP000327013">
    <property type="component" value="Unassembled WGS sequence"/>
</dbReference>
<comment type="caution">
    <text evidence="1">The sequence shown here is derived from an EMBL/GenBank/DDBJ whole genome shotgun (WGS) entry which is preliminary data.</text>
</comment>
<evidence type="ECO:0000313" key="1">
    <source>
        <dbReference type="EMBL" id="KAB8542083.1"/>
    </source>
</evidence>
<gene>
    <name evidence="1" type="ORF">FH972_025546</name>
</gene>
<evidence type="ECO:0000313" key="2">
    <source>
        <dbReference type="Proteomes" id="UP000327013"/>
    </source>
</evidence>
<dbReference type="EMBL" id="VIBQ01000059">
    <property type="protein sequence ID" value="KAB8542083.1"/>
    <property type="molecule type" value="Genomic_DNA"/>
</dbReference>
<protein>
    <submittedName>
        <fullName evidence="1">Uncharacterized protein</fullName>
    </submittedName>
</protein>
<sequence length="312" mass="34782">MAPSAIETTSGVESPLQMRAETLSARELNMKDAHVVASLGLFVIHNVIRRNLASCSSGALTVSSTSSSAGLDKDPFLTYASYTIFTVTDHFDALDTIWFPAFTGYDKRFQSQIDQHDSVVRPELVALQTAVERARAAPATDKQAWQAVSDHFARLLALIEPIFDLEEQLSNGLGHRVPISEIRSLEKQQESRRQDAVKVYGNLWSACFLLRSMTKGEKEVFPPGLPRVVANGMMTAGAVKYGRELKSSEHTRCLLDWNGFNTFRSPLVGQNLASAIIVWQPHHVFQCLSDWFCFWKVKGRASQTWHPIALSQ</sequence>
<keyword evidence="2" id="KW-1185">Reference proteome</keyword>
<dbReference type="OrthoDB" id="5282072at2759"/>
<reference evidence="1 2" key="1">
    <citation type="submission" date="2019-06" db="EMBL/GenBank/DDBJ databases">
        <title>A chromosomal-level reference genome of Carpinus fangiana (Coryloideae, Betulaceae).</title>
        <authorList>
            <person name="Yang X."/>
            <person name="Wang Z."/>
            <person name="Zhang L."/>
            <person name="Hao G."/>
            <person name="Liu J."/>
            <person name="Yang Y."/>
        </authorList>
    </citation>
    <scope>NUCLEOTIDE SEQUENCE [LARGE SCALE GENOMIC DNA]</scope>
    <source>
        <strain evidence="1">Cfa_2016G</strain>
        <tissue evidence="1">Leaf</tissue>
    </source>
</reference>
<organism evidence="1 2">
    <name type="scientific">Carpinus fangiana</name>
    <dbReference type="NCBI Taxonomy" id="176857"/>
    <lineage>
        <taxon>Eukaryota</taxon>
        <taxon>Viridiplantae</taxon>
        <taxon>Streptophyta</taxon>
        <taxon>Embryophyta</taxon>
        <taxon>Tracheophyta</taxon>
        <taxon>Spermatophyta</taxon>
        <taxon>Magnoliopsida</taxon>
        <taxon>eudicotyledons</taxon>
        <taxon>Gunneridae</taxon>
        <taxon>Pentapetalae</taxon>
        <taxon>rosids</taxon>
        <taxon>fabids</taxon>
        <taxon>Fagales</taxon>
        <taxon>Betulaceae</taxon>
        <taxon>Carpinus</taxon>
    </lineage>
</organism>
<accession>A0A5N6L3X9</accession>
<dbReference type="AlphaFoldDB" id="A0A5N6L3X9"/>